<protein>
    <submittedName>
        <fullName evidence="1">Uncharacterized protein</fullName>
    </submittedName>
</protein>
<accession>A0ACB8C614</accession>
<gene>
    <name evidence="1" type="ORF">HPB49_023743</name>
</gene>
<dbReference type="Proteomes" id="UP000821865">
    <property type="component" value="Chromosome 9"/>
</dbReference>
<name>A0ACB8C614_DERSI</name>
<dbReference type="EMBL" id="CM023478">
    <property type="protein sequence ID" value="KAH7934254.1"/>
    <property type="molecule type" value="Genomic_DNA"/>
</dbReference>
<reference evidence="1" key="1">
    <citation type="submission" date="2020-05" db="EMBL/GenBank/DDBJ databases">
        <title>Large-scale comparative analyses of tick genomes elucidate their genetic diversity and vector capacities.</title>
        <authorList>
            <person name="Jia N."/>
            <person name="Wang J."/>
            <person name="Shi W."/>
            <person name="Du L."/>
            <person name="Sun Y."/>
            <person name="Zhan W."/>
            <person name="Jiang J."/>
            <person name="Wang Q."/>
            <person name="Zhang B."/>
            <person name="Ji P."/>
            <person name="Sakyi L.B."/>
            <person name="Cui X."/>
            <person name="Yuan T."/>
            <person name="Jiang B."/>
            <person name="Yang W."/>
            <person name="Lam T.T.-Y."/>
            <person name="Chang Q."/>
            <person name="Ding S."/>
            <person name="Wang X."/>
            <person name="Zhu J."/>
            <person name="Ruan X."/>
            <person name="Zhao L."/>
            <person name="Wei J."/>
            <person name="Que T."/>
            <person name="Du C."/>
            <person name="Cheng J."/>
            <person name="Dai P."/>
            <person name="Han X."/>
            <person name="Huang E."/>
            <person name="Gao Y."/>
            <person name="Liu J."/>
            <person name="Shao H."/>
            <person name="Ye R."/>
            <person name="Li L."/>
            <person name="Wei W."/>
            <person name="Wang X."/>
            <person name="Wang C."/>
            <person name="Yang T."/>
            <person name="Huo Q."/>
            <person name="Li W."/>
            <person name="Guo W."/>
            <person name="Chen H."/>
            <person name="Zhou L."/>
            <person name="Ni X."/>
            <person name="Tian J."/>
            <person name="Zhou Y."/>
            <person name="Sheng Y."/>
            <person name="Liu T."/>
            <person name="Pan Y."/>
            <person name="Xia L."/>
            <person name="Li J."/>
            <person name="Zhao F."/>
            <person name="Cao W."/>
        </authorList>
    </citation>
    <scope>NUCLEOTIDE SEQUENCE</scope>
    <source>
        <strain evidence="1">Dsil-2018</strain>
    </source>
</reference>
<evidence type="ECO:0000313" key="2">
    <source>
        <dbReference type="Proteomes" id="UP000821865"/>
    </source>
</evidence>
<comment type="caution">
    <text evidence="1">The sequence shown here is derived from an EMBL/GenBank/DDBJ whole genome shotgun (WGS) entry which is preliminary data.</text>
</comment>
<proteinExistence type="predicted"/>
<evidence type="ECO:0000313" key="1">
    <source>
        <dbReference type="EMBL" id="KAH7934254.1"/>
    </source>
</evidence>
<organism evidence="1 2">
    <name type="scientific">Dermacentor silvarum</name>
    <name type="common">Tick</name>
    <dbReference type="NCBI Taxonomy" id="543639"/>
    <lineage>
        <taxon>Eukaryota</taxon>
        <taxon>Metazoa</taxon>
        <taxon>Ecdysozoa</taxon>
        <taxon>Arthropoda</taxon>
        <taxon>Chelicerata</taxon>
        <taxon>Arachnida</taxon>
        <taxon>Acari</taxon>
        <taxon>Parasitiformes</taxon>
        <taxon>Ixodida</taxon>
        <taxon>Ixodoidea</taxon>
        <taxon>Ixodidae</taxon>
        <taxon>Rhipicephalinae</taxon>
        <taxon>Dermacentor</taxon>
    </lineage>
</organism>
<sequence>MAMRASGVLAVIVSFTWLCCAAATETGVGCALAEEDSPVVCTSAGKLRGAKRAALDDRFVYAFLGIPYAKPPVGELRYQKPESVAPWAGEVRDATRFPPSCMQVSVFSPRNLVWVPYDQPISEDCLYVNVWTPKLNASAGLPVMAWLHGGGFQVGSAAMPLEDGAHLAALGDVVVVTIEYRLQSFGFLYDGTSAAPGNMGLHDQQLALKWIQENIAAFGGNPGEVTLFGWSAGGISTGFHLLSPGSQSLFKRAIIQSAGVTKKGRAKDKSEMLKYSRQLAATFGCYQEDSATNTSQNIAACMKKINATLIAAVEQTFVDGQFEPIFGDEFLPVEPCVAEFPGDKDVIIGQTANEGTNQLYTSFRDTFSEVLPPRQINKAEMVHFLSSLYKKLSLSEIKKLQEEYMGHIGDFDYDALRQALAETKGDSHVTCGSLNTACKLANATADAQSGKGVYYYEMNYVTACPKKLPWFGMTHGDDQPLVFGRAFDKQDGCAGDTSYSMRIMRMWSDFAYGRSLAGSEGTDWPKFTSDSRSFLKLTATGSEVSTFNREPGSNGPRCKILKELKLY</sequence>
<keyword evidence="2" id="KW-1185">Reference proteome</keyword>